<evidence type="ECO:0000313" key="1">
    <source>
        <dbReference type="EMBL" id="KKK96993.1"/>
    </source>
</evidence>
<reference evidence="1" key="1">
    <citation type="journal article" date="2015" name="Nature">
        <title>Complex archaea that bridge the gap between prokaryotes and eukaryotes.</title>
        <authorList>
            <person name="Spang A."/>
            <person name="Saw J.H."/>
            <person name="Jorgensen S.L."/>
            <person name="Zaremba-Niedzwiedzka K."/>
            <person name="Martijn J."/>
            <person name="Lind A.E."/>
            <person name="van Eijk R."/>
            <person name="Schleper C."/>
            <person name="Guy L."/>
            <person name="Ettema T.J."/>
        </authorList>
    </citation>
    <scope>NUCLEOTIDE SEQUENCE</scope>
</reference>
<dbReference type="SUPFAM" id="SSF51735">
    <property type="entry name" value="NAD(P)-binding Rossmann-fold domains"/>
    <property type="match status" value="1"/>
</dbReference>
<dbReference type="InterPro" id="IPR036291">
    <property type="entry name" value="NAD(P)-bd_dom_sf"/>
</dbReference>
<sequence>MGKVIRLAMIGCGGNAQGHLRAFDAHPEVQVVALVDPVKAMLDRSRRTVGALADVPAFADPRAMLK</sequence>
<dbReference type="EMBL" id="LAZR01046242">
    <property type="protein sequence ID" value="KKK96993.1"/>
    <property type="molecule type" value="Genomic_DNA"/>
</dbReference>
<feature type="non-terminal residue" evidence="1">
    <location>
        <position position="66"/>
    </location>
</feature>
<dbReference type="Gene3D" id="3.40.50.720">
    <property type="entry name" value="NAD(P)-binding Rossmann-like Domain"/>
    <property type="match status" value="1"/>
</dbReference>
<dbReference type="AlphaFoldDB" id="A0A0F8ZT66"/>
<gene>
    <name evidence="1" type="ORF">LCGC14_2657200</name>
</gene>
<protein>
    <recommendedName>
        <fullName evidence="2">Gfo/Idh/MocA-like oxidoreductase N-terminal domain-containing protein</fullName>
    </recommendedName>
</protein>
<organism evidence="1">
    <name type="scientific">marine sediment metagenome</name>
    <dbReference type="NCBI Taxonomy" id="412755"/>
    <lineage>
        <taxon>unclassified sequences</taxon>
        <taxon>metagenomes</taxon>
        <taxon>ecological metagenomes</taxon>
    </lineage>
</organism>
<comment type="caution">
    <text evidence="1">The sequence shown here is derived from an EMBL/GenBank/DDBJ whole genome shotgun (WGS) entry which is preliminary data.</text>
</comment>
<proteinExistence type="predicted"/>
<accession>A0A0F8ZT66</accession>
<name>A0A0F8ZT66_9ZZZZ</name>
<evidence type="ECO:0008006" key="2">
    <source>
        <dbReference type="Google" id="ProtNLM"/>
    </source>
</evidence>